<name>A0A6P8Q7V7_GEOSA</name>
<protein>
    <submittedName>
        <fullName evidence="3">ELKS/Rab6-interacting/CAST family member 1-like isoform X1</fullName>
    </submittedName>
</protein>
<dbReference type="RefSeq" id="XP_033791520.1">
    <property type="nucleotide sequence ID" value="XM_033935629.1"/>
</dbReference>
<dbReference type="KEGG" id="gsh:117356435"/>
<sequence>MWRLNILAICSSKYTFWSWKPTFYILPGIFLAQKETKKATALQPRITSEAELMFQKLREMQSQAEGLRLELKRKEASLYIWRSELEQLRSQISLVEDGHSREKQSLVKEIIQLKQTKEQTDRQVSQKETEILLLRQELERELNNENNKAQQIMVLQSKLKQKSEQQKAMEMQMSEKSMEILKVQSGIHEIEEKIQQRAAAMHEQITRDLRNEITRLHQQLRERTLQAEQDRLLKNKRMEDSSTIAKENAALESQLLEINKQLDIEQCIKEENLTSHSSSITQLLTVKDHGEQLQSELKRQQALLEEEKSNFKDCMEKIHILDKRNTSLAFNVATASSQIAELKALLAKEEQDNTQLRRDKTLLVDLASNLQTQLSNKEKELLQTSTRIEKLNEDVSALISKHNLHHSLEPEGWQEIYGITHSIRSPSISTSNLVAGLDRRIIDIEISK</sequence>
<evidence type="ECO:0000313" key="2">
    <source>
        <dbReference type="Proteomes" id="UP000515159"/>
    </source>
</evidence>
<dbReference type="GeneID" id="117356435"/>
<dbReference type="AlphaFoldDB" id="A0A6P8Q7V7"/>
<dbReference type="OrthoDB" id="2130396at2759"/>
<keyword evidence="2" id="KW-1185">Reference proteome</keyword>
<evidence type="ECO:0000313" key="3">
    <source>
        <dbReference type="RefSeq" id="XP_033791520.1"/>
    </source>
</evidence>
<feature type="coiled-coil region" evidence="1">
    <location>
        <begin position="50"/>
        <end position="77"/>
    </location>
</feature>
<gene>
    <name evidence="3" type="primary">LOC117356435</name>
</gene>
<evidence type="ECO:0000256" key="1">
    <source>
        <dbReference type="SAM" id="Coils"/>
    </source>
</evidence>
<keyword evidence="1" id="KW-0175">Coiled coil</keyword>
<feature type="coiled-coil region" evidence="1">
    <location>
        <begin position="103"/>
        <end position="155"/>
    </location>
</feature>
<organism evidence="2 3">
    <name type="scientific">Geotrypetes seraphini</name>
    <name type="common">Gaboon caecilian</name>
    <name type="synonym">Caecilia seraphini</name>
    <dbReference type="NCBI Taxonomy" id="260995"/>
    <lineage>
        <taxon>Eukaryota</taxon>
        <taxon>Metazoa</taxon>
        <taxon>Chordata</taxon>
        <taxon>Craniata</taxon>
        <taxon>Vertebrata</taxon>
        <taxon>Euteleostomi</taxon>
        <taxon>Amphibia</taxon>
        <taxon>Gymnophiona</taxon>
        <taxon>Geotrypetes</taxon>
    </lineage>
</organism>
<proteinExistence type="predicted"/>
<dbReference type="Proteomes" id="UP000515159">
    <property type="component" value="Chromosome 3"/>
</dbReference>
<reference evidence="3" key="1">
    <citation type="submission" date="2025-08" db="UniProtKB">
        <authorList>
            <consortium name="RefSeq"/>
        </authorList>
    </citation>
    <scope>IDENTIFICATION</scope>
</reference>
<accession>A0A6P8Q7V7</accession>
<feature type="coiled-coil region" evidence="1">
    <location>
        <begin position="290"/>
        <end position="394"/>
    </location>
</feature>
<dbReference type="InParanoid" id="A0A6P8Q7V7"/>